<evidence type="ECO:0000313" key="1">
    <source>
        <dbReference type="EMBL" id="GMN50683.1"/>
    </source>
</evidence>
<sequence>MVLQIFLFLPDSGVSRFRCRRIGEVRYELKVAASMKSLPSVNREVFGSRLFSFLALTAFIRCKMDQREIYNFEFHDNLHANFSYKPAYGSAASTGLGIP</sequence>
<dbReference type="EMBL" id="BTGU01000034">
    <property type="protein sequence ID" value="GMN50683.1"/>
    <property type="molecule type" value="Genomic_DNA"/>
</dbReference>
<proteinExistence type="predicted"/>
<protein>
    <submittedName>
        <fullName evidence="1">Uncharacterized protein</fullName>
    </submittedName>
</protein>
<comment type="caution">
    <text evidence="1">The sequence shown here is derived from an EMBL/GenBank/DDBJ whole genome shotgun (WGS) entry which is preliminary data.</text>
</comment>
<gene>
    <name evidence="1" type="ORF">TIFTF001_019847</name>
</gene>
<dbReference type="Proteomes" id="UP001187192">
    <property type="component" value="Unassembled WGS sequence"/>
</dbReference>
<dbReference type="AlphaFoldDB" id="A0AA88AQZ1"/>
<reference evidence="1" key="1">
    <citation type="submission" date="2023-07" db="EMBL/GenBank/DDBJ databases">
        <title>draft genome sequence of fig (Ficus carica).</title>
        <authorList>
            <person name="Takahashi T."/>
            <person name="Nishimura K."/>
        </authorList>
    </citation>
    <scope>NUCLEOTIDE SEQUENCE</scope>
</reference>
<keyword evidence="2" id="KW-1185">Reference proteome</keyword>
<name>A0AA88AQZ1_FICCA</name>
<evidence type="ECO:0000313" key="2">
    <source>
        <dbReference type="Proteomes" id="UP001187192"/>
    </source>
</evidence>
<organism evidence="1 2">
    <name type="scientific">Ficus carica</name>
    <name type="common">Common fig</name>
    <dbReference type="NCBI Taxonomy" id="3494"/>
    <lineage>
        <taxon>Eukaryota</taxon>
        <taxon>Viridiplantae</taxon>
        <taxon>Streptophyta</taxon>
        <taxon>Embryophyta</taxon>
        <taxon>Tracheophyta</taxon>
        <taxon>Spermatophyta</taxon>
        <taxon>Magnoliopsida</taxon>
        <taxon>eudicotyledons</taxon>
        <taxon>Gunneridae</taxon>
        <taxon>Pentapetalae</taxon>
        <taxon>rosids</taxon>
        <taxon>fabids</taxon>
        <taxon>Rosales</taxon>
        <taxon>Moraceae</taxon>
        <taxon>Ficeae</taxon>
        <taxon>Ficus</taxon>
    </lineage>
</organism>
<accession>A0AA88AQZ1</accession>